<accession>A0A392SQQ4</accession>
<sequence length="67" mass="7935">MERMKIGENFSGLTNLISLTLTHLPPMKTMERQRWNPKGGFSGPRRMLDRGPKQGVSSWRHFRFRNY</sequence>
<feature type="region of interest" description="Disordered" evidence="1">
    <location>
        <begin position="32"/>
        <end position="56"/>
    </location>
</feature>
<dbReference type="EMBL" id="LXQA010428473">
    <property type="protein sequence ID" value="MCI51208.1"/>
    <property type="molecule type" value="Genomic_DNA"/>
</dbReference>
<name>A0A392SQQ4_9FABA</name>
<evidence type="ECO:0000313" key="3">
    <source>
        <dbReference type="Proteomes" id="UP000265520"/>
    </source>
</evidence>
<dbReference type="AlphaFoldDB" id="A0A392SQQ4"/>
<feature type="non-terminal residue" evidence="2">
    <location>
        <position position="67"/>
    </location>
</feature>
<comment type="caution">
    <text evidence="2">The sequence shown here is derived from an EMBL/GenBank/DDBJ whole genome shotgun (WGS) entry which is preliminary data.</text>
</comment>
<organism evidence="2 3">
    <name type="scientific">Trifolium medium</name>
    <dbReference type="NCBI Taxonomy" id="97028"/>
    <lineage>
        <taxon>Eukaryota</taxon>
        <taxon>Viridiplantae</taxon>
        <taxon>Streptophyta</taxon>
        <taxon>Embryophyta</taxon>
        <taxon>Tracheophyta</taxon>
        <taxon>Spermatophyta</taxon>
        <taxon>Magnoliopsida</taxon>
        <taxon>eudicotyledons</taxon>
        <taxon>Gunneridae</taxon>
        <taxon>Pentapetalae</taxon>
        <taxon>rosids</taxon>
        <taxon>fabids</taxon>
        <taxon>Fabales</taxon>
        <taxon>Fabaceae</taxon>
        <taxon>Papilionoideae</taxon>
        <taxon>50 kb inversion clade</taxon>
        <taxon>NPAAA clade</taxon>
        <taxon>Hologalegina</taxon>
        <taxon>IRL clade</taxon>
        <taxon>Trifolieae</taxon>
        <taxon>Trifolium</taxon>
    </lineage>
</organism>
<reference evidence="2 3" key="1">
    <citation type="journal article" date="2018" name="Front. Plant Sci.">
        <title>Red Clover (Trifolium pratense) and Zigzag Clover (T. medium) - A Picture of Genomic Similarities and Differences.</title>
        <authorList>
            <person name="Dluhosova J."/>
            <person name="Istvanek J."/>
            <person name="Nedelnik J."/>
            <person name="Repkova J."/>
        </authorList>
    </citation>
    <scope>NUCLEOTIDE SEQUENCE [LARGE SCALE GENOMIC DNA]</scope>
    <source>
        <strain evidence="3">cv. 10/8</strain>
        <tissue evidence="2">Leaf</tissue>
    </source>
</reference>
<proteinExistence type="predicted"/>
<dbReference type="Proteomes" id="UP000265520">
    <property type="component" value="Unassembled WGS sequence"/>
</dbReference>
<protein>
    <submittedName>
        <fullName evidence="2">Uncharacterized protein</fullName>
    </submittedName>
</protein>
<keyword evidence="3" id="KW-1185">Reference proteome</keyword>
<evidence type="ECO:0000313" key="2">
    <source>
        <dbReference type="EMBL" id="MCI51208.1"/>
    </source>
</evidence>
<evidence type="ECO:0000256" key="1">
    <source>
        <dbReference type="SAM" id="MobiDB-lite"/>
    </source>
</evidence>